<dbReference type="InterPro" id="IPR011009">
    <property type="entry name" value="Kinase-like_dom_sf"/>
</dbReference>
<evidence type="ECO:0000259" key="1">
    <source>
        <dbReference type="Pfam" id="PF01636"/>
    </source>
</evidence>
<keyword evidence="3" id="KW-1185">Reference proteome</keyword>
<reference evidence="2 3" key="1">
    <citation type="submission" date="2015-11" db="EMBL/GenBank/DDBJ databases">
        <title>Genomic analysis of 38 Legionella species identifies large and diverse effector repertoires.</title>
        <authorList>
            <person name="Burstein D."/>
            <person name="Amaro F."/>
            <person name="Zusman T."/>
            <person name="Lifshitz Z."/>
            <person name="Cohen O."/>
            <person name="Gilbert J.A."/>
            <person name="Pupko T."/>
            <person name="Shuman H.A."/>
            <person name="Segal G."/>
        </authorList>
    </citation>
    <scope>NUCLEOTIDE SEQUENCE [LARGE SCALE GENOMIC DNA]</scope>
    <source>
        <strain evidence="2 3">ATCC 49751</strain>
    </source>
</reference>
<accession>A0A0W0V8P3</accession>
<dbReference type="EMBL" id="LNYI01000064">
    <property type="protein sequence ID" value="KTD16009.1"/>
    <property type="molecule type" value="Genomic_DNA"/>
</dbReference>
<feature type="domain" description="Aminoglycoside phosphotransferase" evidence="1">
    <location>
        <begin position="229"/>
        <end position="336"/>
    </location>
</feature>
<organism evidence="2 3">
    <name type="scientific">Legionella lansingensis</name>
    <dbReference type="NCBI Taxonomy" id="45067"/>
    <lineage>
        <taxon>Bacteria</taxon>
        <taxon>Pseudomonadati</taxon>
        <taxon>Pseudomonadota</taxon>
        <taxon>Gammaproteobacteria</taxon>
        <taxon>Legionellales</taxon>
        <taxon>Legionellaceae</taxon>
        <taxon>Legionella</taxon>
    </lineage>
</organism>
<dbReference type="Pfam" id="PF01636">
    <property type="entry name" value="APH"/>
    <property type="match status" value="1"/>
</dbReference>
<protein>
    <submittedName>
        <fullName evidence="2">3-hydroxy-3-methylglutaryl coenzyme A reductase-like protein</fullName>
    </submittedName>
</protein>
<evidence type="ECO:0000313" key="3">
    <source>
        <dbReference type="Proteomes" id="UP000054869"/>
    </source>
</evidence>
<comment type="caution">
    <text evidence="2">The sequence shown here is derived from an EMBL/GenBank/DDBJ whole genome shotgun (WGS) entry which is preliminary data.</text>
</comment>
<dbReference type="SUPFAM" id="SSF56112">
    <property type="entry name" value="Protein kinase-like (PK-like)"/>
    <property type="match status" value="1"/>
</dbReference>
<name>A0A0W0V8P3_9GAMM</name>
<proteinExistence type="predicted"/>
<dbReference type="RefSeq" id="WP_028372757.1">
    <property type="nucleotide sequence ID" value="NZ_CAAAJD010000018.1"/>
</dbReference>
<evidence type="ECO:0000313" key="2">
    <source>
        <dbReference type="EMBL" id="KTD16009.1"/>
    </source>
</evidence>
<dbReference type="InterPro" id="IPR002575">
    <property type="entry name" value="Aminoglycoside_PTrfase"/>
</dbReference>
<gene>
    <name evidence="2" type="ORF">Llan_2597</name>
</gene>
<sequence length="399" mass="46669">MKKNFVNKTDYGLVFTEYFFQCCLQKQFDDPHLIVDIAEYAPSASESMAHEIKNPKSGDHPIGVQRYNLSFLKNGEIKHVVVIAKSKISEQNYLQIITGAFETCGIKTRQPLISYLSQLEFENVNRKEIMIYEMQKDHAAFQQYLPSSYGTYLSEDGRVCVLILQYLKEEYLSLDLFNFEKWDQIAIDGFIDAISQLHAVWYGREKEVAKIPGFENVLDLNKMQQFMPYWLALLAAVEQAKPPFMQASDYDLHHELLIDLTTWRGQIDAMKKTLVHNDCVPKNVGINLTDGEKQIYVYDWELATVHLPQRDVVEFLSYVLPRDFSLELLTHYIERQRIKLAETTGENIHKQEWVLGFKYSIYDYLIQRIMPQIVFEKLEARNIEKVYANARRMMALLPE</sequence>
<dbReference type="Gene3D" id="3.90.1200.10">
    <property type="match status" value="1"/>
</dbReference>
<dbReference type="OrthoDB" id="9794902at2"/>
<dbReference type="Proteomes" id="UP000054869">
    <property type="component" value="Unassembled WGS sequence"/>
</dbReference>
<dbReference type="PATRIC" id="fig|45067.4.peg.2732"/>
<dbReference type="eggNOG" id="COG3173">
    <property type="taxonomic scope" value="Bacteria"/>
</dbReference>
<dbReference type="AlphaFoldDB" id="A0A0W0V8P3"/>